<name>A0A6C8GLW4_SALET</name>
<dbReference type="AlphaFoldDB" id="A0A6C8GLW4"/>
<reference evidence="1 2" key="1">
    <citation type="journal article" date="2011" name="BMC Genomics">
        <title>Genome sequencing reveals diversification of virulence factor content and possible host adaptation in distinct subpopulations of Salmonella enterica.</title>
        <authorList>
            <person name="den Bakker H.C."/>
            <person name="Moreno Switt A.I."/>
            <person name="Govoni G."/>
            <person name="Cummings C.A."/>
            <person name="Ranieri M.L."/>
            <person name="Degoricija L."/>
            <person name="Hoelzer K."/>
            <person name="Rodriguez-Rivera L.D."/>
            <person name="Brown S."/>
            <person name="Bolchacova E."/>
            <person name="Furtado M.R."/>
            <person name="Wiedmann M."/>
        </authorList>
    </citation>
    <scope>NUCLEOTIDE SEQUENCE [LARGE SCALE GENOMIC DNA]</scope>
    <source>
        <strain evidence="1 2">A4-669</strain>
    </source>
</reference>
<evidence type="ECO:0000313" key="2">
    <source>
        <dbReference type="Proteomes" id="UP000004906"/>
    </source>
</evidence>
<dbReference type="Proteomes" id="UP000004906">
    <property type="component" value="Unassembled WGS sequence"/>
</dbReference>
<comment type="caution">
    <text evidence="1">The sequence shown here is derived from an EMBL/GenBank/DDBJ whole genome shotgun (WGS) entry which is preliminary data.</text>
</comment>
<keyword evidence="1" id="KW-0378">Hydrolase</keyword>
<dbReference type="GO" id="GO:0006508">
    <property type="term" value="P:proteolysis"/>
    <property type="evidence" value="ECO:0007669"/>
    <property type="project" value="UniProtKB-KW"/>
</dbReference>
<feature type="non-terminal residue" evidence="1">
    <location>
        <position position="1"/>
    </location>
</feature>
<dbReference type="EMBL" id="AFCI01001031">
    <property type="protein sequence ID" value="EHC35316.1"/>
    <property type="molecule type" value="Genomic_DNA"/>
</dbReference>
<proteinExistence type="predicted"/>
<protein>
    <submittedName>
        <fullName evidence="1">Putative endoprotease</fullName>
    </submittedName>
</protein>
<evidence type="ECO:0000313" key="1">
    <source>
        <dbReference type="EMBL" id="EHC35316.1"/>
    </source>
</evidence>
<sequence>PVILIPFLRASALAQFEPVARELNLSQEQAQKLVDVYPKVLAGVQQQQAESWQKQTEDWAAAVKADKDIGGDKLASNLGAAQRAIDTFGTKELKEYLDGTCARSLVNAAP</sequence>
<keyword evidence="1" id="KW-0645">Protease</keyword>
<accession>A0A6C8GLW4</accession>
<dbReference type="GO" id="GO:0008233">
    <property type="term" value="F:peptidase activity"/>
    <property type="evidence" value="ECO:0007669"/>
    <property type="project" value="UniProtKB-KW"/>
</dbReference>
<organism evidence="1 2">
    <name type="scientific">Salmonella enterica subsp. enterica serovar Adelaide str. A4-669</name>
    <dbReference type="NCBI Taxonomy" id="913063"/>
    <lineage>
        <taxon>Bacteria</taxon>
        <taxon>Pseudomonadati</taxon>
        <taxon>Pseudomonadota</taxon>
        <taxon>Gammaproteobacteria</taxon>
        <taxon>Enterobacterales</taxon>
        <taxon>Enterobacteriaceae</taxon>
        <taxon>Salmonella</taxon>
    </lineage>
</organism>
<gene>
    <name evidence="1" type="ORF">LTSEADE_3009</name>
</gene>